<comment type="caution">
    <text evidence="3">The sequence shown here is derived from an EMBL/GenBank/DDBJ whole genome shotgun (WGS) entry which is preliminary data.</text>
</comment>
<dbReference type="InterPro" id="IPR005182">
    <property type="entry name" value="YdbS-like_PH"/>
</dbReference>
<evidence type="ECO:0000313" key="4">
    <source>
        <dbReference type="Proteomes" id="UP001528920"/>
    </source>
</evidence>
<organism evidence="3 4">
    <name type="scientific">Paralabilibaculum antarcticum</name>
    <dbReference type="NCBI Taxonomy" id="2912572"/>
    <lineage>
        <taxon>Bacteria</taxon>
        <taxon>Pseudomonadati</taxon>
        <taxon>Bacteroidota</taxon>
        <taxon>Bacteroidia</taxon>
        <taxon>Marinilabiliales</taxon>
        <taxon>Marinifilaceae</taxon>
        <taxon>Paralabilibaculum</taxon>
    </lineage>
</organism>
<keyword evidence="1" id="KW-1133">Transmembrane helix</keyword>
<name>A0ABT5VP74_9BACT</name>
<proteinExistence type="predicted"/>
<accession>A0ABT5VP74</accession>
<feature type="domain" description="YdbS-like PH" evidence="2">
    <location>
        <begin position="71"/>
        <end position="134"/>
    </location>
</feature>
<keyword evidence="1" id="KW-0812">Transmembrane</keyword>
<dbReference type="InterPro" id="IPR014529">
    <property type="entry name" value="UCP026631"/>
</dbReference>
<evidence type="ECO:0000313" key="3">
    <source>
        <dbReference type="EMBL" id="MDE5416562.1"/>
    </source>
</evidence>
<evidence type="ECO:0000259" key="2">
    <source>
        <dbReference type="Pfam" id="PF03703"/>
    </source>
</evidence>
<feature type="transmembrane region" description="Helical" evidence="1">
    <location>
        <begin position="52"/>
        <end position="72"/>
    </location>
</feature>
<dbReference type="RefSeq" id="WP_275107904.1">
    <property type="nucleotide sequence ID" value="NZ_JAKJSC010000001.1"/>
</dbReference>
<feature type="domain" description="YdbS-like PH" evidence="2">
    <location>
        <begin position="410"/>
        <end position="481"/>
    </location>
</feature>
<keyword evidence="1" id="KW-0472">Membrane</keyword>
<dbReference type="PIRSF" id="PIRSF026631">
    <property type="entry name" value="UCP026631"/>
    <property type="match status" value="1"/>
</dbReference>
<feature type="transmembrane region" description="Helical" evidence="1">
    <location>
        <begin position="233"/>
        <end position="260"/>
    </location>
</feature>
<protein>
    <submittedName>
        <fullName evidence="3">PH domain-containing protein</fullName>
    </submittedName>
</protein>
<reference evidence="3 4" key="1">
    <citation type="submission" date="2022-01" db="EMBL/GenBank/DDBJ databases">
        <title>Labilibaculum sp. nov, a marine bacterium isolated from Antarctica.</title>
        <authorList>
            <person name="Dai W."/>
        </authorList>
    </citation>
    <scope>NUCLEOTIDE SEQUENCE [LARGE SCALE GENOMIC DNA]</scope>
    <source>
        <strain evidence="3 4">DW002</strain>
    </source>
</reference>
<feature type="transmembrane region" description="Helical" evidence="1">
    <location>
        <begin position="385"/>
        <end position="405"/>
    </location>
</feature>
<feature type="transmembrane region" description="Helical" evidence="1">
    <location>
        <begin position="360"/>
        <end position="379"/>
    </location>
</feature>
<feature type="domain" description="YdbS-like PH" evidence="2">
    <location>
        <begin position="272"/>
        <end position="314"/>
    </location>
</feature>
<dbReference type="PANTHER" id="PTHR34473">
    <property type="entry name" value="UPF0699 TRANSMEMBRANE PROTEIN YDBS"/>
    <property type="match status" value="1"/>
</dbReference>
<dbReference type="PANTHER" id="PTHR34473:SF2">
    <property type="entry name" value="UPF0699 TRANSMEMBRANE PROTEIN YDBT"/>
    <property type="match status" value="1"/>
</dbReference>
<keyword evidence="4" id="KW-1185">Reference proteome</keyword>
<dbReference type="Proteomes" id="UP001528920">
    <property type="component" value="Unassembled WGS sequence"/>
</dbReference>
<sequence>MNKPDLTKPTRQELRGFLVIFVFEVQKILRAFWPVFILIFAQKKLLPASITIPMAIGIVILLILVHAILYYLNFYFYIDDNQFIIKKGYIRKKVLSIPLERIQSVNTKQNLLQQLLNVYSLEVDTAGSAGKELKIYSLSGSYTDHLTQFLQSHKENANEEKSESISNTNEEVEIIKLSPSDLLRVGISQNHLRTGLIILAFGSQIVDQIQDLFKVETDAYSDTFQNIMSNSGILFYTGLAIFALVVSIFATLVITVIKYYDFKLVKYQKSYRITSGLFNKRKVLLPFNKVQQLNWETGPIKKMFGIFKISFKQAVSKQVQQKQVVDAPGCLEQHIESVRDELFKGDLPDCSEKIYSHRRYFNLLWFVRGLLPAIIPIPLYIFEPLWLIAGGAWLVLSGFYCWMMVRKSYFQFNKSQLIVGKGAINTVWQQAAAFKTQSVDFRQSFFQKRRGLASLRVNNASGQIDIPYIPEDMASKLMNYLLYHVETSDEKWM</sequence>
<feature type="transmembrane region" description="Helical" evidence="1">
    <location>
        <begin position="16"/>
        <end position="40"/>
    </location>
</feature>
<gene>
    <name evidence="3" type="ORF">L3049_00980</name>
</gene>
<dbReference type="EMBL" id="JAKJSC010000001">
    <property type="protein sequence ID" value="MDE5416562.1"/>
    <property type="molecule type" value="Genomic_DNA"/>
</dbReference>
<evidence type="ECO:0000256" key="1">
    <source>
        <dbReference type="SAM" id="Phobius"/>
    </source>
</evidence>
<dbReference type="Pfam" id="PF03703">
    <property type="entry name" value="bPH_2"/>
    <property type="match status" value="3"/>
</dbReference>